<evidence type="ECO:0000313" key="2">
    <source>
        <dbReference type="EMBL" id="BBF24140.1"/>
    </source>
</evidence>
<keyword evidence="1" id="KW-0472">Membrane</keyword>
<feature type="transmembrane region" description="Helical" evidence="1">
    <location>
        <begin position="367"/>
        <end position="389"/>
    </location>
</feature>
<feature type="transmembrane region" description="Helical" evidence="1">
    <location>
        <begin position="97"/>
        <end position="115"/>
    </location>
</feature>
<evidence type="ECO:0008006" key="4">
    <source>
        <dbReference type="Google" id="ProtNLM"/>
    </source>
</evidence>
<dbReference type="OrthoDB" id="8556356at2"/>
<dbReference type="EMBL" id="AP018786">
    <property type="protein sequence ID" value="BBF24140.1"/>
    <property type="molecule type" value="Genomic_DNA"/>
</dbReference>
<dbReference type="Proteomes" id="UP000271003">
    <property type="component" value="Chromosome"/>
</dbReference>
<name>A0A2Z6IDY9_9BURK</name>
<gene>
    <name evidence="2" type="ORF">SUTMEG_20310</name>
</gene>
<reference evidence="2 3" key="1">
    <citation type="journal article" date="2018" name="Int. J. Syst. Evol. Microbiol.">
        <title>Mesosutterella multiformis gen. nov., sp. nov., a member of the family Sutterellaceae and Sutterella megalosphaeroides sp. nov., isolated from human faeces.</title>
        <authorList>
            <person name="Sakamoto M."/>
            <person name="Ikeyama N."/>
            <person name="Kunihiro T."/>
            <person name="Iino T."/>
            <person name="Yuki M."/>
            <person name="Ohkuma M."/>
        </authorList>
    </citation>
    <scope>NUCLEOTIDE SEQUENCE [LARGE SCALE GENOMIC DNA]</scope>
    <source>
        <strain evidence="2 3">6FBBBH3</strain>
    </source>
</reference>
<feature type="transmembrane region" description="Helical" evidence="1">
    <location>
        <begin position="70"/>
        <end position="90"/>
    </location>
</feature>
<dbReference type="AlphaFoldDB" id="A0A2Z6IDY9"/>
<feature type="transmembrane region" description="Helical" evidence="1">
    <location>
        <begin position="341"/>
        <end position="360"/>
    </location>
</feature>
<feature type="transmembrane region" description="Helical" evidence="1">
    <location>
        <begin position="289"/>
        <end position="307"/>
    </location>
</feature>
<keyword evidence="1" id="KW-1133">Transmembrane helix</keyword>
<evidence type="ECO:0000313" key="3">
    <source>
        <dbReference type="Proteomes" id="UP000271003"/>
    </source>
</evidence>
<feature type="transmembrane region" description="Helical" evidence="1">
    <location>
        <begin position="409"/>
        <end position="433"/>
    </location>
</feature>
<feature type="transmembrane region" description="Helical" evidence="1">
    <location>
        <begin position="234"/>
        <end position="255"/>
    </location>
</feature>
<evidence type="ECO:0000256" key="1">
    <source>
        <dbReference type="SAM" id="Phobius"/>
    </source>
</evidence>
<keyword evidence="1" id="KW-0812">Transmembrane</keyword>
<protein>
    <recommendedName>
        <fullName evidence="4">Glycosyltransferase RgtA/B/C/D-like domain-containing protein</fullName>
    </recommendedName>
</protein>
<dbReference type="KEGG" id="sutt:SUTMEG_20310"/>
<organism evidence="2 3">
    <name type="scientific">Sutterella megalosphaeroides</name>
    <dbReference type="NCBI Taxonomy" id="2494234"/>
    <lineage>
        <taxon>Bacteria</taxon>
        <taxon>Pseudomonadati</taxon>
        <taxon>Pseudomonadota</taxon>
        <taxon>Betaproteobacteria</taxon>
        <taxon>Burkholderiales</taxon>
        <taxon>Sutterellaceae</taxon>
        <taxon>Sutterella</taxon>
    </lineage>
</organism>
<feature type="transmembrane region" description="Helical" evidence="1">
    <location>
        <begin position="445"/>
        <end position="464"/>
    </location>
</feature>
<accession>A0A2Z6IDY9</accession>
<keyword evidence="3" id="KW-1185">Reference proteome</keyword>
<feature type="transmembrane region" description="Helical" evidence="1">
    <location>
        <begin position="189"/>
        <end position="222"/>
    </location>
</feature>
<sequence>MSEEAARKLPRYALLALLCVFIFCGLTAQDLWTVRDAESFGIALGARSGSWAEALLPGIAGRALVDHGPLAGWVSAAFMGLFSGLFGDVFAYRLSSLFWFALTTATLWYGTWHLARRPEAQPIAFAFGGEASPRDYGRVVADSAVLLFVATFGIVTRQYEAGPDTALLSLAALNFYGLTRSLSRPFAGAFLAGLASGLAALASTLFAGVWLLAATVIVQIVVRAVGGNRELRIALALLGAALPIALWTGAALLVAPDAAATWLSAWAARQAAFFGIVEASTLVWFLKNFVWYLCPVWPLALWGLYSWRRQLDLTHLLLPLASIGTGLFAALLSSGQTADQVFLAFIPATAVFAAFGLITVKRSRENVLDWFALSVFSLGVLTLWAYWIAWNIGFPPKMARSVSMLAPGIAPEFTFGTVVAMAASLVWFGFVVWRLSHRPKVAWRGPWLAALGMTAAAACSLGLFHTAVDRNRSYADVARETAAELARRGAPEACVAAPTVPPGIQALFAYYGGVRFAPSAEASCRFELVRTSRDEAPEGTIAGPFSRPHTDERFFIRRGTATLDRKHRP</sequence>
<proteinExistence type="predicted"/>
<feature type="transmembrane region" description="Helical" evidence="1">
    <location>
        <begin position="316"/>
        <end position="335"/>
    </location>
</feature>